<dbReference type="Proteomes" id="UP001497382">
    <property type="component" value="Unassembled WGS sequence"/>
</dbReference>
<comment type="caution">
    <text evidence="1">The sequence shown here is derived from an EMBL/GenBank/DDBJ whole genome shotgun (WGS) entry which is preliminary data.</text>
</comment>
<sequence>MAVWRGRLEETLFEKLPAIGACRSVGLEDYFSNSCEPDIKPVTKLPYQADCFKIMNHKMHNMYMGLIMLCRKLMFLVQCEYPSSTSRPLPIEDDIQCHGSNHRISASDPRFDSQSEFLCETGDMIRGKNYLLLGETPGVLALLTITKYSLSFLKSPLIMILDIGCRFRVLWLFGAYELQRSAFSAVKRQKKASRCCPGRPPVSRPILGHILPFYDTPSCEGKL</sequence>
<proteinExistence type="predicted"/>
<accession>A0AAV1ZDL8</accession>
<dbReference type="EMBL" id="CAXIEN010000042">
    <property type="protein sequence ID" value="CAL1269608.1"/>
    <property type="molecule type" value="Genomic_DNA"/>
</dbReference>
<reference evidence="1 2" key="1">
    <citation type="submission" date="2024-04" db="EMBL/GenBank/DDBJ databases">
        <authorList>
            <person name="Rising A."/>
            <person name="Reimegard J."/>
            <person name="Sonavane S."/>
            <person name="Akerstrom W."/>
            <person name="Nylinder S."/>
            <person name="Hedman E."/>
            <person name="Kallberg Y."/>
        </authorList>
    </citation>
    <scope>NUCLEOTIDE SEQUENCE [LARGE SCALE GENOMIC DNA]</scope>
</reference>
<protein>
    <submittedName>
        <fullName evidence="1">Uncharacterized protein</fullName>
    </submittedName>
</protein>
<evidence type="ECO:0000313" key="2">
    <source>
        <dbReference type="Proteomes" id="UP001497382"/>
    </source>
</evidence>
<name>A0AAV1ZDL8_9ARAC</name>
<dbReference type="AlphaFoldDB" id="A0AAV1ZDL8"/>
<evidence type="ECO:0000313" key="1">
    <source>
        <dbReference type="EMBL" id="CAL1269608.1"/>
    </source>
</evidence>
<organism evidence="1 2">
    <name type="scientific">Larinioides sclopetarius</name>
    <dbReference type="NCBI Taxonomy" id="280406"/>
    <lineage>
        <taxon>Eukaryota</taxon>
        <taxon>Metazoa</taxon>
        <taxon>Ecdysozoa</taxon>
        <taxon>Arthropoda</taxon>
        <taxon>Chelicerata</taxon>
        <taxon>Arachnida</taxon>
        <taxon>Araneae</taxon>
        <taxon>Araneomorphae</taxon>
        <taxon>Entelegynae</taxon>
        <taxon>Araneoidea</taxon>
        <taxon>Araneidae</taxon>
        <taxon>Larinioides</taxon>
    </lineage>
</organism>
<gene>
    <name evidence="1" type="ORF">LARSCL_LOCUS4840</name>
</gene>
<keyword evidence="2" id="KW-1185">Reference proteome</keyword>